<evidence type="ECO:0000256" key="1">
    <source>
        <dbReference type="SAM" id="MobiDB-lite"/>
    </source>
</evidence>
<gene>
    <name evidence="3" type="ORF">E5676_scaffold437G00040</name>
    <name evidence="2" type="ORF">E6C27_scaffold466G001080</name>
</gene>
<name>A0A5D3CSR2_CUCMM</name>
<protein>
    <submittedName>
        <fullName evidence="3">CACTA en-spm transposon protein</fullName>
    </submittedName>
</protein>
<evidence type="ECO:0000313" key="4">
    <source>
        <dbReference type="Proteomes" id="UP000321393"/>
    </source>
</evidence>
<accession>A0A5D3CSR2</accession>
<evidence type="ECO:0000313" key="2">
    <source>
        <dbReference type="EMBL" id="KAA0047125.1"/>
    </source>
</evidence>
<dbReference type="EMBL" id="SSTD01008740">
    <property type="protein sequence ID" value="TYK14943.1"/>
    <property type="molecule type" value="Genomic_DNA"/>
</dbReference>
<dbReference type="EMBL" id="SSTE01013512">
    <property type="protein sequence ID" value="KAA0047125.1"/>
    <property type="molecule type" value="Genomic_DNA"/>
</dbReference>
<sequence>MISSHFRLDVHLRFAPTVDALLVRTSHARDPDTTCLLSQEPKKLYLLKSIMSSIPNSFQKIDDLFLEFDDDLNNAGLSSVGDTLDDPQPTHTPRRRQHSRNMELERYVQKNEKIPISIV</sequence>
<reference evidence="4 5" key="1">
    <citation type="submission" date="2019-08" db="EMBL/GenBank/DDBJ databases">
        <title>Draft genome sequences of two oriental melons (Cucumis melo L. var makuwa).</title>
        <authorList>
            <person name="Kwon S.-Y."/>
        </authorList>
    </citation>
    <scope>NUCLEOTIDE SEQUENCE [LARGE SCALE GENOMIC DNA]</scope>
    <source>
        <strain evidence="5">cv. Chang Bougi</strain>
        <strain evidence="4">cv. SW 3</strain>
        <tissue evidence="3">Leaf</tissue>
    </source>
</reference>
<evidence type="ECO:0000313" key="5">
    <source>
        <dbReference type="Proteomes" id="UP000321947"/>
    </source>
</evidence>
<proteinExistence type="predicted"/>
<dbReference type="AlphaFoldDB" id="A0A5D3CSR2"/>
<comment type="caution">
    <text evidence="3">The sequence shown here is derived from an EMBL/GenBank/DDBJ whole genome shotgun (WGS) entry which is preliminary data.</text>
</comment>
<feature type="region of interest" description="Disordered" evidence="1">
    <location>
        <begin position="77"/>
        <end position="103"/>
    </location>
</feature>
<dbReference type="Proteomes" id="UP000321393">
    <property type="component" value="Unassembled WGS sequence"/>
</dbReference>
<evidence type="ECO:0000313" key="3">
    <source>
        <dbReference type="EMBL" id="TYK14943.1"/>
    </source>
</evidence>
<dbReference type="Proteomes" id="UP000321947">
    <property type="component" value="Unassembled WGS sequence"/>
</dbReference>
<organism evidence="3 5">
    <name type="scientific">Cucumis melo var. makuwa</name>
    <name type="common">Oriental melon</name>
    <dbReference type="NCBI Taxonomy" id="1194695"/>
    <lineage>
        <taxon>Eukaryota</taxon>
        <taxon>Viridiplantae</taxon>
        <taxon>Streptophyta</taxon>
        <taxon>Embryophyta</taxon>
        <taxon>Tracheophyta</taxon>
        <taxon>Spermatophyta</taxon>
        <taxon>Magnoliopsida</taxon>
        <taxon>eudicotyledons</taxon>
        <taxon>Gunneridae</taxon>
        <taxon>Pentapetalae</taxon>
        <taxon>rosids</taxon>
        <taxon>fabids</taxon>
        <taxon>Cucurbitales</taxon>
        <taxon>Cucurbitaceae</taxon>
        <taxon>Benincaseae</taxon>
        <taxon>Cucumis</taxon>
    </lineage>
</organism>